<keyword evidence="2" id="KW-0238">DNA-binding</keyword>
<dbReference type="Gene3D" id="1.10.10.10">
    <property type="entry name" value="Winged helix-like DNA-binding domain superfamily/Winged helix DNA-binding domain"/>
    <property type="match status" value="1"/>
</dbReference>
<dbReference type="PROSITE" id="PS51078">
    <property type="entry name" value="ICLR_ED"/>
    <property type="match status" value="1"/>
</dbReference>
<dbReference type="Pfam" id="PF09339">
    <property type="entry name" value="HTH_IclR"/>
    <property type="match status" value="1"/>
</dbReference>
<name>A0ABW0NQ09_9MICO</name>
<organism evidence="6 7">
    <name type="scientific">Lysinimonas soli</name>
    <dbReference type="NCBI Taxonomy" id="1074233"/>
    <lineage>
        <taxon>Bacteria</taxon>
        <taxon>Bacillati</taxon>
        <taxon>Actinomycetota</taxon>
        <taxon>Actinomycetes</taxon>
        <taxon>Micrococcales</taxon>
        <taxon>Microbacteriaceae</taxon>
        <taxon>Lysinimonas</taxon>
    </lineage>
</organism>
<dbReference type="InterPro" id="IPR029016">
    <property type="entry name" value="GAF-like_dom_sf"/>
</dbReference>
<evidence type="ECO:0000313" key="6">
    <source>
        <dbReference type="EMBL" id="MFC5502636.1"/>
    </source>
</evidence>
<dbReference type="PROSITE" id="PS51077">
    <property type="entry name" value="HTH_ICLR"/>
    <property type="match status" value="1"/>
</dbReference>
<feature type="domain" description="HTH iclR-type" evidence="4">
    <location>
        <begin position="10"/>
        <end position="71"/>
    </location>
</feature>
<evidence type="ECO:0000313" key="7">
    <source>
        <dbReference type="Proteomes" id="UP001596039"/>
    </source>
</evidence>
<dbReference type="InterPro" id="IPR036390">
    <property type="entry name" value="WH_DNA-bd_sf"/>
</dbReference>
<dbReference type="SUPFAM" id="SSF55781">
    <property type="entry name" value="GAF domain-like"/>
    <property type="match status" value="1"/>
</dbReference>
<dbReference type="Pfam" id="PF01614">
    <property type="entry name" value="IclR_C"/>
    <property type="match status" value="1"/>
</dbReference>
<dbReference type="PANTHER" id="PTHR30136:SF24">
    <property type="entry name" value="HTH-TYPE TRANSCRIPTIONAL REPRESSOR ALLR"/>
    <property type="match status" value="1"/>
</dbReference>
<keyword evidence="7" id="KW-1185">Reference proteome</keyword>
<accession>A0ABW0NQ09</accession>
<comment type="caution">
    <text evidence="6">The sequence shown here is derived from an EMBL/GenBank/DDBJ whole genome shotgun (WGS) entry which is preliminary data.</text>
</comment>
<proteinExistence type="predicted"/>
<feature type="domain" description="IclR-ED" evidence="5">
    <location>
        <begin position="72"/>
        <end position="258"/>
    </location>
</feature>
<reference evidence="7" key="1">
    <citation type="journal article" date="2019" name="Int. J. Syst. Evol. Microbiol.">
        <title>The Global Catalogue of Microorganisms (GCM) 10K type strain sequencing project: providing services to taxonomists for standard genome sequencing and annotation.</title>
        <authorList>
            <consortium name="The Broad Institute Genomics Platform"/>
            <consortium name="The Broad Institute Genome Sequencing Center for Infectious Disease"/>
            <person name="Wu L."/>
            <person name="Ma J."/>
        </authorList>
    </citation>
    <scope>NUCLEOTIDE SEQUENCE [LARGE SCALE GENOMIC DNA]</scope>
    <source>
        <strain evidence="7">CGMCC 4.6997</strain>
    </source>
</reference>
<evidence type="ECO:0000256" key="2">
    <source>
        <dbReference type="ARBA" id="ARBA00023125"/>
    </source>
</evidence>
<dbReference type="InterPro" id="IPR050707">
    <property type="entry name" value="HTH_MetabolicPath_Reg"/>
</dbReference>
<dbReference type="SMART" id="SM00346">
    <property type="entry name" value="HTH_ICLR"/>
    <property type="match status" value="1"/>
</dbReference>
<dbReference type="PANTHER" id="PTHR30136">
    <property type="entry name" value="HELIX-TURN-HELIX TRANSCRIPTIONAL REGULATOR, ICLR FAMILY"/>
    <property type="match status" value="1"/>
</dbReference>
<evidence type="ECO:0000259" key="5">
    <source>
        <dbReference type="PROSITE" id="PS51078"/>
    </source>
</evidence>
<gene>
    <name evidence="6" type="ORF">ACFPJ4_10350</name>
</gene>
<keyword evidence="1" id="KW-0805">Transcription regulation</keyword>
<keyword evidence="3" id="KW-0804">Transcription</keyword>
<dbReference type="EMBL" id="JBHSMG010000002">
    <property type="protein sequence ID" value="MFC5502636.1"/>
    <property type="molecule type" value="Genomic_DNA"/>
</dbReference>
<evidence type="ECO:0000256" key="3">
    <source>
        <dbReference type="ARBA" id="ARBA00023163"/>
    </source>
</evidence>
<dbReference type="SUPFAM" id="SSF46785">
    <property type="entry name" value="Winged helix' DNA-binding domain"/>
    <property type="match status" value="1"/>
</dbReference>
<sequence>MNESREPVILQTLLRGLAVLNIVARGEGEATARQIATELELHQATCYHLLRTLVSEEYITRTPNGKYDVGPRGGALGYHLERQFGPRAELSAILTRLHTQTHETAYVAGWRNGTMVIQQFLSGSGPIAVGNLDVGYGANLHARASCLSVLAYLPQELVEVMLQGTRFEKLTANTIGSFDELLVRLEQVRRTGYAIDDEEFSDGVCCVSAPFFDADGQPLGSFTVSAATSRFAAQAGTLANAVLEAAALATQLGGGTGRRLPVTRKAGAS</sequence>
<dbReference type="Gene3D" id="3.30.450.40">
    <property type="match status" value="1"/>
</dbReference>
<evidence type="ECO:0000256" key="1">
    <source>
        <dbReference type="ARBA" id="ARBA00023015"/>
    </source>
</evidence>
<evidence type="ECO:0000259" key="4">
    <source>
        <dbReference type="PROSITE" id="PS51077"/>
    </source>
</evidence>
<dbReference type="InterPro" id="IPR036388">
    <property type="entry name" value="WH-like_DNA-bd_sf"/>
</dbReference>
<dbReference type="InterPro" id="IPR005471">
    <property type="entry name" value="Tscrpt_reg_IclR_N"/>
</dbReference>
<dbReference type="Proteomes" id="UP001596039">
    <property type="component" value="Unassembled WGS sequence"/>
</dbReference>
<dbReference type="InterPro" id="IPR014757">
    <property type="entry name" value="Tscrpt_reg_IclR_C"/>
</dbReference>
<protein>
    <submittedName>
        <fullName evidence="6">IclR family transcriptional regulator</fullName>
    </submittedName>
</protein>
<dbReference type="RefSeq" id="WP_386740325.1">
    <property type="nucleotide sequence ID" value="NZ_JBHSMG010000002.1"/>
</dbReference>